<dbReference type="EMBL" id="CP009706">
    <property type="protein sequence ID" value="AIU73174.1"/>
    <property type="molecule type" value="Genomic_DNA"/>
</dbReference>
<dbReference type="GO" id="GO:0046583">
    <property type="term" value="F:monoatomic cation efflux transmembrane transporter activity"/>
    <property type="evidence" value="ECO:0007669"/>
    <property type="project" value="TreeGrafter"/>
</dbReference>
<dbReference type="GO" id="GO:0005886">
    <property type="term" value="C:plasma membrane"/>
    <property type="evidence" value="ECO:0007669"/>
    <property type="project" value="UniProtKB-SubCell"/>
</dbReference>
<feature type="transmembrane region" description="Helical" evidence="14">
    <location>
        <begin position="294"/>
        <end position="315"/>
    </location>
</feature>
<dbReference type="InterPro" id="IPR038665">
    <property type="entry name" value="Voltage-dep_anion_channel_sf"/>
</dbReference>
<comment type="subunit">
    <text evidence="13">Homotrimer. Each subunit forms a channel.</text>
</comment>
<feature type="transmembrane region" description="Helical" evidence="14">
    <location>
        <begin position="212"/>
        <end position="230"/>
    </location>
</feature>
<keyword evidence="4" id="KW-1003">Cell membrane</keyword>
<keyword evidence="6" id="KW-0778">Tellurium resistance</keyword>
<dbReference type="PANTHER" id="PTHR37955:SF1">
    <property type="entry name" value="DEP DOMAIN-CONTAINING PROTEIN"/>
    <property type="match status" value="1"/>
</dbReference>
<evidence type="ECO:0000256" key="10">
    <source>
        <dbReference type="ARBA" id="ARBA00023136"/>
    </source>
</evidence>
<keyword evidence="3" id="KW-0813">Transport</keyword>
<dbReference type="OrthoDB" id="309023at2"/>
<dbReference type="NCBIfam" id="TIGR00816">
    <property type="entry name" value="tdt"/>
    <property type="match status" value="1"/>
</dbReference>
<dbReference type="InterPro" id="IPR004695">
    <property type="entry name" value="SLAC1/Mae1/Ssu1/TehA"/>
</dbReference>
<dbReference type="CDD" id="cd09324">
    <property type="entry name" value="TDT_TehA"/>
    <property type="match status" value="1"/>
</dbReference>
<dbReference type="RefSeq" id="WP_025797121.1">
    <property type="nucleotide sequence ID" value="NZ_CP009706.1"/>
</dbReference>
<dbReference type="GO" id="GO:0042802">
    <property type="term" value="F:identical protein binding"/>
    <property type="evidence" value="ECO:0007669"/>
    <property type="project" value="UniProtKB-ARBA"/>
</dbReference>
<dbReference type="InterPro" id="IPR039264">
    <property type="entry name" value="TehA"/>
</dbReference>
<evidence type="ECO:0000313" key="16">
    <source>
        <dbReference type="Proteomes" id="UP000029986"/>
    </source>
</evidence>
<keyword evidence="16" id="KW-1185">Reference proteome</keyword>
<evidence type="ECO:0000256" key="5">
    <source>
        <dbReference type="ARBA" id="ARBA00022519"/>
    </source>
</evidence>
<evidence type="ECO:0000256" key="12">
    <source>
        <dbReference type="ARBA" id="ARBA00023303"/>
    </source>
</evidence>
<organism evidence="15 16">
    <name type="scientific">Hafnia alvei FB1</name>
    <dbReference type="NCBI Taxonomy" id="1453496"/>
    <lineage>
        <taxon>Bacteria</taxon>
        <taxon>Pseudomonadati</taxon>
        <taxon>Pseudomonadota</taxon>
        <taxon>Gammaproteobacteria</taxon>
        <taxon>Enterobacterales</taxon>
        <taxon>Hafniaceae</taxon>
        <taxon>Hafnia</taxon>
    </lineage>
</organism>
<evidence type="ECO:0000256" key="2">
    <source>
        <dbReference type="ARBA" id="ARBA00008566"/>
    </source>
</evidence>
<name>A0A097R372_HAFAL</name>
<feature type="transmembrane region" description="Helical" evidence="14">
    <location>
        <begin position="20"/>
        <end position="37"/>
    </location>
</feature>
<evidence type="ECO:0000256" key="13">
    <source>
        <dbReference type="ARBA" id="ARBA00064702"/>
    </source>
</evidence>
<dbReference type="Gene3D" id="1.50.10.150">
    <property type="entry name" value="Voltage-dependent anion channel"/>
    <property type="match status" value="1"/>
</dbReference>
<evidence type="ECO:0000256" key="9">
    <source>
        <dbReference type="ARBA" id="ARBA00023065"/>
    </source>
</evidence>
<dbReference type="PATRIC" id="fig|1453496.5.peg.2597"/>
<dbReference type="InterPro" id="IPR052951">
    <property type="entry name" value="Tellurite_res_ion_channel"/>
</dbReference>
<dbReference type="eggNOG" id="COG1275">
    <property type="taxonomic scope" value="Bacteria"/>
</dbReference>
<dbReference type="PANTHER" id="PTHR37955">
    <property type="entry name" value="TELLURITE RESISTANCE PROTEIN TEHA"/>
    <property type="match status" value="1"/>
</dbReference>
<feature type="transmembrane region" description="Helical" evidence="14">
    <location>
        <begin position="162"/>
        <end position="191"/>
    </location>
</feature>
<dbReference type="Pfam" id="PF03595">
    <property type="entry name" value="SLAC1"/>
    <property type="match status" value="1"/>
</dbReference>
<keyword evidence="11" id="KW-0046">Antibiotic resistance</keyword>
<evidence type="ECO:0000256" key="3">
    <source>
        <dbReference type="ARBA" id="ARBA00022448"/>
    </source>
</evidence>
<dbReference type="HOGENOM" id="CLU_044414_1_0_6"/>
<feature type="transmembrane region" description="Helical" evidence="14">
    <location>
        <begin position="115"/>
        <end position="134"/>
    </location>
</feature>
<keyword evidence="8 14" id="KW-1133">Transmembrane helix</keyword>
<dbReference type="GO" id="GO:0046690">
    <property type="term" value="P:response to tellurium ion"/>
    <property type="evidence" value="ECO:0007669"/>
    <property type="project" value="UniProtKB-KW"/>
</dbReference>
<evidence type="ECO:0000256" key="4">
    <source>
        <dbReference type="ARBA" id="ARBA00022475"/>
    </source>
</evidence>
<comment type="subcellular location">
    <subcellularLocation>
        <location evidence="1">Cell inner membrane</location>
        <topology evidence="1">Multi-pass membrane protein</topology>
    </subcellularLocation>
</comment>
<evidence type="ECO:0000256" key="11">
    <source>
        <dbReference type="ARBA" id="ARBA00023251"/>
    </source>
</evidence>
<feature type="transmembrane region" description="Helical" evidence="14">
    <location>
        <begin position="91"/>
        <end position="108"/>
    </location>
</feature>
<feature type="transmembrane region" description="Helical" evidence="14">
    <location>
        <begin position="242"/>
        <end position="260"/>
    </location>
</feature>
<proteinExistence type="inferred from homology"/>
<evidence type="ECO:0000256" key="7">
    <source>
        <dbReference type="ARBA" id="ARBA00022692"/>
    </source>
</evidence>
<dbReference type="InterPro" id="IPR011552">
    <property type="entry name" value="TehA/Mae1"/>
</dbReference>
<keyword evidence="9" id="KW-0406">Ion transport</keyword>
<dbReference type="Proteomes" id="UP000029986">
    <property type="component" value="Chromosome"/>
</dbReference>
<keyword evidence="10 14" id="KW-0472">Membrane</keyword>
<dbReference type="GO" id="GO:0046677">
    <property type="term" value="P:response to antibiotic"/>
    <property type="evidence" value="ECO:0007669"/>
    <property type="project" value="UniProtKB-KW"/>
</dbReference>
<evidence type="ECO:0000313" key="15">
    <source>
        <dbReference type="EMBL" id="AIU73174.1"/>
    </source>
</evidence>
<keyword evidence="7 14" id="KW-0812">Transmembrane</keyword>
<comment type="similarity">
    <text evidence="2">Belongs to the tellurite-resistance/dicarboxylate transporter (TDT) family.</text>
</comment>
<evidence type="ECO:0000256" key="1">
    <source>
        <dbReference type="ARBA" id="ARBA00004429"/>
    </source>
</evidence>
<evidence type="ECO:0000256" key="6">
    <source>
        <dbReference type="ARBA" id="ARBA00022686"/>
    </source>
</evidence>
<keyword evidence="12" id="KW-0407">Ion channel</keyword>
<keyword evidence="5" id="KW-0997">Cell inner membrane</keyword>
<gene>
    <name evidence="15" type="ORF">AT03_12770</name>
</gene>
<feature type="transmembrane region" description="Helical" evidence="14">
    <location>
        <begin position="49"/>
        <end position="71"/>
    </location>
</feature>
<reference evidence="15 16" key="1">
    <citation type="journal article" date="2014" name="Gut Pathog.">
        <title>Gene clusters of Hafnia alvei strain FB1 important in survival and pathogenesis: a draft genome perspective.</title>
        <authorList>
            <person name="Tan J.Y."/>
            <person name="Yin W.F."/>
            <person name="Chan K.G."/>
        </authorList>
    </citation>
    <scope>NUCLEOTIDE SEQUENCE [LARGE SCALE GENOMIC DNA]</scope>
    <source>
        <strain evidence="15 16">FB1</strain>
    </source>
</reference>
<sequence length="340" mass="37127">MNSSIESAAERTEPQVVNIPAGYFGMVLGIIGMGFAWRYAATIWPISPFIGEGLVGLATLIWLSLALAFIYRLVRYPQLVIAEMRHPLTGSFVSLFPATTMLVSIGFAHYSPMHLLAEIMFGIGACVQLCYAAWQSAGLWKGEHPAEATTPGLYLPTVANNFISAMACGALGFHDLGIMFFGAGVFSWLSLEPAILHRLRSHGEMAKPVRTSLGIQLAPALVACSAYLSVNGGHTDFVAKMLFGYGLLQLIFMLRLMPWYMRQPFNASFWSFSFGISALATTALHLSVGEQDGLFAALAVPMFVFTNVVIALLMVKTVILLMQKRLIPTVERPCCTSRMK</sequence>
<dbReference type="KEGG" id="hav:AT03_12770"/>
<protein>
    <submittedName>
        <fullName evidence="15">Potassium-tellurite ethidium and proflavin transporter</fullName>
    </submittedName>
</protein>
<dbReference type="AlphaFoldDB" id="A0A097R372"/>
<dbReference type="FunFam" id="1.50.10.150:FF:000002">
    <property type="entry name" value="Tellurite resistance protein TehA"/>
    <property type="match status" value="1"/>
</dbReference>
<dbReference type="NCBIfam" id="NF008032">
    <property type="entry name" value="PRK10764.1"/>
    <property type="match status" value="1"/>
</dbReference>
<feature type="transmembrane region" description="Helical" evidence="14">
    <location>
        <begin position="267"/>
        <end position="288"/>
    </location>
</feature>
<evidence type="ECO:0000256" key="8">
    <source>
        <dbReference type="ARBA" id="ARBA00022989"/>
    </source>
</evidence>
<evidence type="ECO:0000256" key="14">
    <source>
        <dbReference type="SAM" id="Phobius"/>
    </source>
</evidence>
<accession>A0A097R372</accession>